<feature type="transmembrane region" description="Helical" evidence="7">
    <location>
        <begin position="77"/>
        <end position="101"/>
    </location>
</feature>
<dbReference type="CDD" id="cd06261">
    <property type="entry name" value="TM_PBP2"/>
    <property type="match status" value="1"/>
</dbReference>
<comment type="similarity">
    <text evidence="7">Belongs to the binding-protein-dependent transport system permease family.</text>
</comment>
<evidence type="ECO:0000256" key="3">
    <source>
        <dbReference type="ARBA" id="ARBA00022475"/>
    </source>
</evidence>
<dbReference type="SUPFAM" id="SSF161098">
    <property type="entry name" value="MetI-like"/>
    <property type="match status" value="1"/>
</dbReference>
<dbReference type="InterPro" id="IPR050366">
    <property type="entry name" value="BP-dependent_transpt_permease"/>
</dbReference>
<keyword evidence="4 7" id="KW-0812">Transmembrane</keyword>
<evidence type="ECO:0000256" key="6">
    <source>
        <dbReference type="ARBA" id="ARBA00023136"/>
    </source>
</evidence>
<evidence type="ECO:0000313" key="10">
    <source>
        <dbReference type="Proteomes" id="UP000823824"/>
    </source>
</evidence>
<evidence type="ECO:0000259" key="8">
    <source>
        <dbReference type="PROSITE" id="PS50928"/>
    </source>
</evidence>
<keyword evidence="2 7" id="KW-0813">Transport</keyword>
<reference evidence="9" key="1">
    <citation type="journal article" date="2021" name="PeerJ">
        <title>Extensive microbial diversity within the chicken gut microbiome revealed by metagenomics and culture.</title>
        <authorList>
            <person name="Gilroy R."/>
            <person name="Ravi A."/>
            <person name="Getino M."/>
            <person name="Pursley I."/>
            <person name="Horton D.L."/>
            <person name="Alikhan N.F."/>
            <person name="Baker D."/>
            <person name="Gharbi K."/>
            <person name="Hall N."/>
            <person name="Watson M."/>
            <person name="Adriaenssens E.M."/>
            <person name="Foster-Nyarko E."/>
            <person name="Jarju S."/>
            <person name="Secka A."/>
            <person name="Antonio M."/>
            <person name="Oren A."/>
            <person name="Chaudhuri R.R."/>
            <person name="La Ragione R."/>
            <person name="Hildebrand F."/>
            <person name="Pallen M.J."/>
        </authorList>
    </citation>
    <scope>NUCLEOTIDE SEQUENCE</scope>
    <source>
        <strain evidence="9">ChiBcec18-1249</strain>
    </source>
</reference>
<evidence type="ECO:0000256" key="1">
    <source>
        <dbReference type="ARBA" id="ARBA00004651"/>
    </source>
</evidence>
<comment type="subcellular location">
    <subcellularLocation>
        <location evidence="1 7">Cell membrane</location>
        <topology evidence="1 7">Multi-pass membrane protein</topology>
    </subcellularLocation>
</comment>
<protein>
    <submittedName>
        <fullName evidence="9">ABC transporter permease</fullName>
    </submittedName>
</protein>
<reference evidence="9" key="2">
    <citation type="submission" date="2021-04" db="EMBL/GenBank/DDBJ databases">
        <authorList>
            <person name="Gilroy R."/>
        </authorList>
    </citation>
    <scope>NUCLEOTIDE SEQUENCE</scope>
    <source>
        <strain evidence="9">ChiBcec18-1249</strain>
    </source>
</reference>
<evidence type="ECO:0000256" key="2">
    <source>
        <dbReference type="ARBA" id="ARBA00022448"/>
    </source>
</evidence>
<dbReference type="PANTHER" id="PTHR43386">
    <property type="entry name" value="OLIGOPEPTIDE TRANSPORT SYSTEM PERMEASE PROTEIN APPC"/>
    <property type="match status" value="1"/>
</dbReference>
<name>A0A9D2LGU8_9FIRM</name>
<dbReference type="EMBL" id="DWZJ01000006">
    <property type="protein sequence ID" value="HJB12213.1"/>
    <property type="molecule type" value="Genomic_DNA"/>
</dbReference>
<evidence type="ECO:0000256" key="7">
    <source>
        <dbReference type="RuleBase" id="RU363032"/>
    </source>
</evidence>
<proteinExistence type="inferred from homology"/>
<feature type="transmembrane region" description="Helical" evidence="7">
    <location>
        <begin position="243"/>
        <end position="264"/>
    </location>
</feature>
<keyword evidence="3" id="KW-1003">Cell membrane</keyword>
<dbReference type="PANTHER" id="PTHR43386:SF1">
    <property type="entry name" value="D,D-DIPEPTIDE TRANSPORT SYSTEM PERMEASE PROTEIN DDPC-RELATED"/>
    <property type="match status" value="1"/>
</dbReference>
<feature type="transmembrane region" description="Helical" evidence="7">
    <location>
        <begin position="12"/>
        <end position="33"/>
    </location>
</feature>
<keyword evidence="6 7" id="KW-0472">Membrane</keyword>
<dbReference type="Pfam" id="PF12911">
    <property type="entry name" value="OppC_N"/>
    <property type="match status" value="1"/>
</dbReference>
<dbReference type="InterPro" id="IPR000515">
    <property type="entry name" value="MetI-like"/>
</dbReference>
<dbReference type="InterPro" id="IPR035906">
    <property type="entry name" value="MetI-like_sf"/>
</dbReference>
<accession>A0A9D2LGU8</accession>
<dbReference type="GO" id="GO:0055085">
    <property type="term" value="P:transmembrane transport"/>
    <property type="evidence" value="ECO:0007669"/>
    <property type="project" value="InterPro"/>
</dbReference>
<dbReference type="PROSITE" id="PS50928">
    <property type="entry name" value="ABC_TM1"/>
    <property type="match status" value="1"/>
</dbReference>
<dbReference type="InterPro" id="IPR025966">
    <property type="entry name" value="OppC_N"/>
</dbReference>
<evidence type="ECO:0000256" key="5">
    <source>
        <dbReference type="ARBA" id="ARBA00022989"/>
    </source>
</evidence>
<evidence type="ECO:0000256" key="4">
    <source>
        <dbReference type="ARBA" id="ARBA00022692"/>
    </source>
</evidence>
<dbReference type="AlphaFoldDB" id="A0A9D2LGU8"/>
<gene>
    <name evidence="9" type="ORF">H9787_00715</name>
</gene>
<comment type="caution">
    <text evidence="9">The sequence shown here is derived from an EMBL/GenBank/DDBJ whole genome shotgun (WGS) entry which is preliminary data.</text>
</comment>
<dbReference type="Gene3D" id="1.10.3720.10">
    <property type="entry name" value="MetI-like"/>
    <property type="match status" value="1"/>
</dbReference>
<evidence type="ECO:0000313" key="9">
    <source>
        <dbReference type="EMBL" id="HJB12213.1"/>
    </source>
</evidence>
<feature type="transmembrane region" description="Helical" evidence="7">
    <location>
        <begin position="181"/>
        <end position="206"/>
    </location>
</feature>
<keyword evidence="5 7" id="KW-1133">Transmembrane helix</keyword>
<sequence>MRPSVFLRKYGRILLGGGVLVLIVLATLAAPLITPYEPTATNGAELLQFPSAVHWMGTDRFGRDVFSWVLYGARVSLLVGVAVAAVSTAAGIVLGLLMGYYKTVDRIVMRILEGLSAFPDMLLALTLACIFGNGVDKVILALSIVGTPSVARIVRSQVLSIKESEHVESARAMGATDGRIMFRYILPLCVSPLIIRFTTTMASAILTEASLSFLGVGVDPTVPTWGAILSTAKDFVITHPYMAIYPGLAIVITVLSISILGDGLRDLLDPKMK</sequence>
<dbReference type="Pfam" id="PF00528">
    <property type="entry name" value="BPD_transp_1"/>
    <property type="match status" value="1"/>
</dbReference>
<feature type="domain" description="ABC transmembrane type-1" evidence="8">
    <location>
        <begin position="77"/>
        <end position="261"/>
    </location>
</feature>
<organism evidence="9 10">
    <name type="scientific">Candidatus Oscillibacter excrementigallinarum</name>
    <dbReference type="NCBI Taxonomy" id="2838716"/>
    <lineage>
        <taxon>Bacteria</taxon>
        <taxon>Bacillati</taxon>
        <taxon>Bacillota</taxon>
        <taxon>Clostridia</taxon>
        <taxon>Eubacteriales</taxon>
        <taxon>Oscillospiraceae</taxon>
        <taxon>Oscillibacter</taxon>
    </lineage>
</organism>
<dbReference type="GO" id="GO:0005886">
    <property type="term" value="C:plasma membrane"/>
    <property type="evidence" value="ECO:0007669"/>
    <property type="project" value="UniProtKB-SubCell"/>
</dbReference>
<dbReference type="Proteomes" id="UP000823824">
    <property type="component" value="Unassembled WGS sequence"/>
</dbReference>